<dbReference type="Gene3D" id="2.60.420.10">
    <property type="entry name" value="Maltose phosphorylase, domain 3"/>
    <property type="match status" value="1"/>
</dbReference>
<evidence type="ECO:0000259" key="5">
    <source>
        <dbReference type="Pfam" id="PF08531"/>
    </source>
</evidence>
<dbReference type="InterPro" id="IPR013783">
    <property type="entry name" value="Ig-like_fold"/>
</dbReference>
<dbReference type="InterPro" id="IPR012341">
    <property type="entry name" value="6hp_glycosidase-like_sf"/>
</dbReference>
<dbReference type="AlphaFoldDB" id="A0A370X3B3"/>
<dbReference type="Pfam" id="PF17389">
    <property type="entry name" value="Bac_rhamnosid6H"/>
    <property type="match status" value="1"/>
</dbReference>
<accession>A0A370X3B3</accession>
<feature type="domain" description="Bacterial alpha-L-rhamnosidase N-terminal" evidence="5">
    <location>
        <begin position="235"/>
        <end position="407"/>
    </location>
</feature>
<dbReference type="GO" id="GO:0030596">
    <property type="term" value="F:alpha-L-rhamnosidase activity"/>
    <property type="evidence" value="ECO:0007669"/>
    <property type="project" value="UniProtKB-EC"/>
</dbReference>
<dbReference type="InterPro" id="IPR008928">
    <property type="entry name" value="6-hairpin_glycosidase_sf"/>
</dbReference>
<evidence type="ECO:0000259" key="4">
    <source>
        <dbReference type="Pfam" id="PF05592"/>
    </source>
</evidence>
<dbReference type="PANTHER" id="PTHR33307">
    <property type="entry name" value="ALPHA-RHAMNOSIDASE (EUROFUNG)"/>
    <property type="match status" value="1"/>
</dbReference>
<dbReference type="InterPro" id="IPR035398">
    <property type="entry name" value="Bac_rhamnosid_C"/>
</dbReference>
<feature type="domain" description="Alpha-L-rhamnosidase concanavalin-like" evidence="4">
    <location>
        <begin position="416"/>
        <end position="521"/>
    </location>
</feature>
<dbReference type="PIRSF" id="PIRSF010631">
    <property type="entry name" value="A-rhamnsds"/>
    <property type="match status" value="1"/>
</dbReference>
<dbReference type="SUPFAM" id="SSF48208">
    <property type="entry name" value="Six-hairpin glycosidases"/>
    <property type="match status" value="1"/>
</dbReference>
<dbReference type="InterPro" id="IPR013737">
    <property type="entry name" value="Bac_rhamnosid_N"/>
</dbReference>
<dbReference type="Pfam" id="PF08531">
    <property type="entry name" value="Bac_rhamnosid_N"/>
    <property type="match status" value="1"/>
</dbReference>
<dbReference type="InterPro" id="IPR008902">
    <property type="entry name" value="Rhamnosid_concanavalin"/>
</dbReference>
<feature type="domain" description="Alpha-L-rhamnosidase six-hairpin glycosidase" evidence="6">
    <location>
        <begin position="527"/>
        <end position="859"/>
    </location>
</feature>
<evidence type="ECO:0000259" key="6">
    <source>
        <dbReference type="Pfam" id="PF17389"/>
    </source>
</evidence>
<dbReference type="GO" id="GO:0005975">
    <property type="term" value="P:carbohydrate metabolic process"/>
    <property type="evidence" value="ECO:0007669"/>
    <property type="project" value="InterPro"/>
</dbReference>
<dbReference type="Gene3D" id="2.60.40.10">
    <property type="entry name" value="Immunoglobulins"/>
    <property type="match status" value="1"/>
</dbReference>
<keyword evidence="9" id="KW-1185">Reference proteome</keyword>
<proteinExistence type="predicted"/>
<dbReference type="Pfam" id="PF17390">
    <property type="entry name" value="Bac_rhamnosid_C"/>
    <property type="match status" value="1"/>
</dbReference>
<dbReference type="EC" id="3.2.1.40" evidence="2"/>
<comment type="catalytic activity">
    <reaction evidence="1">
        <text>Hydrolysis of terminal non-reducing alpha-L-rhamnose residues in alpha-L-rhamnosides.</text>
        <dbReference type="EC" id="3.2.1.40"/>
    </reaction>
</comment>
<evidence type="ECO:0000256" key="1">
    <source>
        <dbReference type="ARBA" id="ARBA00001445"/>
    </source>
</evidence>
<evidence type="ECO:0000256" key="2">
    <source>
        <dbReference type="ARBA" id="ARBA00012652"/>
    </source>
</evidence>
<feature type="domain" description="Alpha-L-rhamnosidase C-terminal" evidence="7">
    <location>
        <begin position="863"/>
        <end position="937"/>
    </location>
</feature>
<dbReference type="Pfam" id="PF05592">
    <property type="entry name" value="Bac_rhamnosid"/>
    <property type="match status" value="1"/>
</dbReference>
<gene>
    <name evidence="8" type="ORF">DWU98_07135</name>
</gene>
<dbReference type="EMBL" id="QRBE01000003">
    <property type="protein sequence ID" value="RDS82904.1"/>
    <property type="molecule type" value="Genomic_DNA"/>
</dbReference>
<name>A0A370X3B3_9GAMM</name>
<dbReference type="Gene3D" id="2.60.120.260">
    <property type="entry name" value="Galactose-binding domain-like"/>
    <property type="match status" value="2"/>
</dbReference>
<evidence type="ECO:0000256" key="3">
    <source>
        <dbReference type="ARBA" id="ARBA00022801"/>
    </source>
</evidence>
<keyword evidence="3 8" id="KW-0378">Hydrolase</keyword>
<dbReference type="Pfam" id="PF25788">
    <property type="entry name" value="Ig_Rha78A_N"/>
    <property type="match status" value="1"/>
</dbReference>
<sequence length="974" mass="106932">MSDFFRHTQDGWRIAEGAESHVYTHPYNGLNKALSNANRQVVCADPWQRASVGYVEASKVALTHVFMITRRLRGGVFPFVMLWVVASAVHAGTDLQLQSLTTEHQTQPLAIDVASPRFAWIVTHAPRGTTPEAYRIEVARSTALLAVDHPDVWDSGRVASRTSFDIDYAGPPLAPSSRYYWKVSAQTSAGEASAISWFETGPSSQEWSHAAWIGKPPGRSMAAPLLRRVFPVEKDLVSARLYVAAGGYADVSINGRPAGNAVLSPDFTDYDKRVLYVARDVTALLRQESANAIGIELGRGYYGLTNADVWHWEKAPWHGEPRVRVLLKLCYANGHCQFTGTNADWRVHDGPTLLDDVYGGETYDARRTQSGFDTTNFDDHDWRAAAVLLAPKGMLQAQREPPVRVTQTLQATAVNKLRNGGYVFAFPRVIAGWVTVTVRGQAGDTIVLHYGEKLLPDGSVDDRDEHHYFAHGLQTDRFTLAGKGSEQWHSHFSWKGFRYVQVDNWPGAAPSLGAMTAQVIHTDVSVIGHFSSSNALLNWIHTAAVDTLLNNLYGIPTDTPMYEKNGWTGDGMLGADMMLRNLGADTLLTQWVQDIADARNAAGAPLLIAPNPGWGDVRAPPWHAAYVLVPWSLYWQRGNRAVLVDNVDGMAHYVDLECSRSPDGIADTALGDWVSPNTSADGGNAPEDKRVAATAYLYRMAETMAKIERVLGDDSEAQHFDAMATRVRDAFNRQFFDSSKGLYRGESDDGVRQTHQLLALGFGLVPAAQRTRVANALVQAVHAHDDHLDTGALGTKLLLPVLTATGHAGVAWIVATQTRFPSWGYWRAHGATSLWEHWKLQARSRDHYFLGTIDDWLFGDVAGLQPLAPGWQRIAIHPALTAWLNHAEADTVTPYGRVAVSWSRGADGLQLDIEVPVGSTADVRIPAAKPATIVESGRALSTLPWIHALHTCGTDTCFDLASGRYHFTQVAAQK</sequence>
<reference evidence="8 9" key="1">
    <citation type="submission" date="2018-07" db="EMBL/GenBank/DDBJ databases">
        <title>Dyella monticola sp. nov. and Dyella psychrodurans sp. nov. isolated from monsoon evergreen broad-leaved forest soil of Dinghu Mountain, China.</title>
        <authorList>
            <person name="Gao Z."/>
            <person name="Qiu L."/>
        </authorList>
    </citation>
    <scope>NUCLEOTIDE SEQUENCE [LARGE SCALE GENOMIC DNA]</scope>
    <source>
        <strain evidence="8 9">4G-K06</strain>
    </source>
</reference>
<dbReference type="Proteomes" id="UP000254258">
    <property type="component" value="Unassembled WGS sequence"/>
</dbReference>
<comment type="caution">
    <text evidence="8">The sequence shown here is derived from an EMBL/GenBank/DDBJ whole genome shotgun (WGS) entry which is preliminary data.</text>
</comment>
<protein>
    <recommendedName>
        <fullName evidence="2">alpha-L-rhamnosidase</fullName>
        <ecNumber evidence="2">3.2.1.40</ecNumber>
    </recommendedName>
</protein>
<dbReference type="Gene3D" id="1.50.10.10">
    <property type="match status" value="1"/>
</dbReference>
<dbReference type="PANTHER" id="PTHR33307:SF6">
    <property type="entry name" value="ALPHA-RHAMNOSIDASE (EUROFUNG)-RELATED"/>
    <property type="match status" value="1"/>
</dbReference>
<organism evidence="8 9">
    <name type="scientific">Dyella monticola</name>
    <dbReference type="NCBI Taxonomy" id="1927958"/>
    <lineage>
        <taxon>Bacteria</taxon>
        <taxon>Pseudomonadati</taxon>
        <taxon>Pseudomonadota</taxon>
        <taxon>Gammaproteobacteria</taxon>
        <taxon>Lysobacterales</taxon>
        <taxon>Rhodanobacteraceae</taxon>
        <taxon>Dyella</taxon>
    </lineage>
</organism>
<dbReference type="InterPro" id="IPR016007">
    <property type="entry name" value="Alpha_rhamnosid"/>
</dbReference>
<evidence type="ECO:0000313" key="8">
    <source>
        <dbReference type="EMBL" id="RDS82904.1"/>
    </source>
</evidence>
<dbReference type="InterPro" id="IPR035396">
    <property type="entry name" value="Bac_rhamnosid6H"/>
</dbReference>
<evidence type="ECO:0000313" key="9">
    <source>
        <dbReference type="Proteomes" id="UP000254258"/>
    </source>
</evidence>
<evidence type="ECO:0000259" key="7">
    <source>
        <dbReference type="Pfam" id="PF17390"/>
    </source>
</evidence>